<dbReference type="InterPro" id="IPR001279">
    <property type="entry name" value="Metallo-B-lactamas"/>
</dbReference>
<keyword evidence="2" id="KW-0378">Hydrolase</keyword>
<dbReference type="EMBL" id="SRSD01000007">
    <property type="protein sequence ID" value="KAA0890413.1"/>
    <property type="molecule type" value="Genomic_DNA"/>
</dbReference>
<dbReference type="SUPFAM" id="SSF56281">
    <property type="entry name" value="Metallo-hydrolase/oxidoreductase"/>
    <property type="match status" value="1"/>
</dbReference>
<dbReference type="InterPro" id="IPR041712">
    <property type="entry name" value="DHPS-like_MBL-fold"/>
</dbReference>
<dbReference type="Gene3D" id="3.60.15.10">
    <property type="entry name" value="Ribonuclease Z/Hydroxyacylglutathione hydrolase-like"/>
    <property type="match status" value="1"/>
</dbReference>
<dbReference type="GO" id="GO:0016787">
    <property type="term" value="F:hydrolase activity"/>
    <property type="evidence" value="ECO:0007669"/>
    <property type="project" value="UniProtKB-KW"/>
</dbReference>
<dbReference type="GO" id="GO:0016740">
    <property type="term" value="F:transferase activity"/>
    <property type="evidence" value="ECO:0007669"/>
    <property type="project" value="TreeGrafter"/>
</dbReference>
<dbReference type="PANTHER" id="PTHR13754:SF13">
    <property type="entry name" value="METALLO-BETA-LACTAMASE SUPERFAMILY PROTEIN (AFU_ORTHOLOGUE AFUA_3G07630)"/>
    <property type="match status" value="1"/>
</dbReference>
<protein>
    <submittedName>
        <fullName evidence="2">MBL fold metallo-hydrolase</fullName>
    </submittedName>
</protein>
<reference evidence="2 3" key="1">
    <citation type="submission" date="2019-04" db="EMBL/GenBank/DDBJ databases">
        <title>Geobacter ruber sp. nov., ferric-reducing bacteria isolated from paddy soil.</title>
        <authorList>
            <person name="Xu Z."/>
            <person name="Masuda Y."/>
            <person name="Itoh H."/>
            <person name="Senoo K."/>
        </authorList>
    </citation>
    <scope>NUCLEOTIDE SEQUENCE [LARGE SCALE GENOMIC DNA]</scope>
    <source>
        <strain evidence="2 3">Red88</strain>
    </source>
</reference>
<dbReference type="PANTHER" id="PTHR13754">
    <property type="entry name" value="METALLO-BETA-LACTAMASE SUPERFAMILY PROTEIN"/>
    <property type="match status" value="1"/>
</dbReference>
<dbReference type="AlphaFoldDB" id="A0A5A9XCU5"/>
<dbReference type="SMART" id="SM00849">
    <property type="entry name" value="Lactamase_B"/>
    <property type="match status" value="1"/>
</dbReference>
<evidence type="ECO:0000259" key="1">
    <source>
        <dbReference type="SMART" id="SM00849"/>
    </source>
</evidence>
<gene>
    <name evidence="2" type="ORF">ET418_12170</name>
</gene>
<evidence type="ECO:0000313" key="3">
    <source>
        <dbReference type="Proteomes" id="UP000324298"/>
    </source>
</evidence>
<evidence type="ECO:0000313" key="2">
    <source>
        <dbReference type="EMBL" id="KAA0890413.1"/>
    </source>
</evidence>
<sequence length="277" mass="29766">MNFRITVLCENSVGPICGTLGEHGFAALIEPSGGEAILFDTGQGLTLLHNARRMNKNLSAVGKVAISHGHFDHTGGLLPYLQEFGPRRVYGHTGIFAPRYRVKDTGECFPVGLSLGRETLESVGATFDLSTAFRELAPGVHLSGEVPRATAFETGDQGLYCDCTGQELDATIDDQSLVLETDRGLVVVLGCCHAGLVNTLEHIAYMTGRRDVYAVIGGTHLAFCSQEQTGKTIQALKEWGIRKIAAGHCTGFAASARLSRELPREFQVALVGYTLEV</sequence>
<dbReference type="InterPro" id="IPR052926">
    <property type="entry name" value="Metallo-beta-lactamase_dom"/>
</dbReference>
<dbReference type="RefSeq" id="WP_149307886.1">
    <property type="nucleotide sequence ID" value="NZ_SRSD01000007.1"/>
</dbReference>
<dbReference type="InterPro" id="IPR036866">
    <property type="entry name" value="RibonucZ/Hydroxyglut_hydro"/>
</dbReference>
<name>A0A5A9XCU5_9BACT</name>
<comment type="caution">
    <text evidence="2">The sequence shown here is derived from an EMBL/GenBank/DDBJ whole genome shotgun (WGS) entry which is preliminary data.</text>
</comment>
<dbReference type="OrthoDB" id="9803916at2"/>
<accession>A0A5A9XCU5</accession>
<organism evidence="2 3">
    <name type="scientific">Oryzomonas rubra</name>
    <dbReference type="NCBI Taxonomy" id="2509454"/>
    <lineage>
        <taxon>Bacteria</taxon>
        <taxon>Pseudomonadati</taxon>
        <taxon>Thermodesulfobacteriota</taxon>
        <taxon>Desulfuromonadia</taxon>
        <taxon>Geobacterales</taxon>
        <taxon>Geobacteraceae</taxon>
        <taxon>Oryzomonas</taxon>
    </lineage>
</organism>
<dbReference type="Proteomes" id="UP000324298">
    <property type="component" value="Unassembled WGS sequence"/>
</dbReference>
<dbReference type="Pfam" id="PF00753">
    <property type="entry name" value="Lactamase_B"/>
    <property type="match status" value="1"/>
</dbReference>
<dbReference type="CDD" id="cd07713">
    <property type="entry name" value="DHPS-like_MBL-fold"/>
    <property type="match status" value="1"/>
</dbReference>
<feature type="domain" description="Metallo-beta-lactamase" evidence="1">
    <location>
        <begin position="23"/>
        <end position="248"/>
    </location>
</feature>
<keyword evidence="3" id="KW-1185">Reference proteome</keyword>
<proteinExistence type="predicted"/>